<dbReference type="STRING" id="479433.Caci_6625"/>
<evidence type="ECO:0008006" key="4">
    <source>
        <dbReference type="Google" id="ProtNLM"/>
    </source>
</evidence>
<evidence type="ECO:0000313" key="3">
    <source>
        <dbReference type="Proteomes" id="UP000000851"/>
    </source>
</evidence>
<accession>C7PZX8</accession>
<dbReference type="HOGENOM" id="CLU_815575_0_0_11"/>
<dbReference type="KEGG" id="cai:Caci_6625"/>
<dbReference type="InParanoid" id="C7PZX8"/>
<protein>
    <recommendedName>
        <fullName evidence="4">DUF4178 domain-containing protein</fullName>
    </recommendedName>
</protein>
<keyword evidence="1" id="KW-0472">Membrane</keyword>
<dbReference type="eggNOG" id="ENOG5033JNT">
    <property type="taxonomic scope" value="Bacteria"/>
</dbReference>
<dbReference type="EMBL" id="CP001700">
    <property type="protein sequence ID" value="ACU75471.1"/>
    <property type="molecule type" value="Genomic_DNA"/>
</dbReference>
<feature type="transmembrane region" description="Helical" evidence="1">
    <location>
        <begin position="42"/>
        <end position="63"/>
    </location>
</feature>
<keyword evidence="1" id="KW-1133">Transmembrane helix</keyword>
<gene>
    <name evidence="2" type="ordered locus">Caci_6625</name>
</gene>
<name>C7PZX8_CATAD</name>
<dbReference type="AlphaFoldDB" id="C7PZX8"/>
<keyword evidence="3" id="KW-1185">Reference proteome</keyword>
<dbReference type="Proteomes" id="UP000000851">
    <property type="component" value="Chromosome"/>
</dbReference>
<evidence type="ECO:0000256" key="1">
    <source>
        <dbReference type="SAM" id="Phobius"/>
    </source>
</evidence>
<evidence type="ECO:0000313" key="2">
    <source>
        <dbReference type="EMBL" id="ACU75471.1"/>
    </source>
</evidence>
<organism evidence="2 3">
    <name type="scientific">Catenulispora acidiphila (strain DSM 44928 / JCM 14897 / NBRC 102108 / NRRL B-24433 / ID139908)</name>
    <dbReference type="NCBI Taxonomy" id="479433"/>
    <lineage>
        <taxon>Bacteria</taxon>
        <taxon>Bacillati</taxon>
        <taxon>Actinomycetota</taxon>
        <taxon>Actinomycetes</taxon>
        <taxon>Catenulisporales</taxon>
        <taxon>Catenulisporaceae</taxon>
        <taxon>Catenulispora</taxon>
    </lineage>
</organism>
<feature type="transmembrane region" description="Helical" evidence="1">
    <location>
        <begin position="69"/>
        <end position="88"/>
    </location>
</feature>
<reference evidence="2 3" key="1">
    <citation type="journal article" date="2009" name="Stand. Genomic Sci.">
        <title>Complete genome sequence of Catenulispora acidiphila type strain (ID 139908).</title>
        <authorList>
            <person name="Copeland A."/>
            <person name="Lapidus A."/>
            <person name="Glavina Del Rio T."/>
            <person name="Nolan M."/>
            <person name="Lucas S."/>
            <person name="Chen F."/>
            <person name="Tice H."/>
            <person name="Cheng J.F."/>
            <person name="Bruce D."/>
            <person name="Goodwin L."/>
            <person name="Pitluck S."/>
            <person name="Mikhailova N."/>
            <person name="Pati A."/>
            <person name="Ivanova N."/>
            <person name="Mavromatis K."/>
            <person name="Chen A."/>
            <person name="Palaniappan K."/>
            <person name="Chain P."/>
            <person name="Land M."/>
            <person name="Hauser L."/>
            <person name="Chang Y.J."/>
            <person name="Jeffries C.D."/>
            <person name="Chertkov O."/>
            <person name="Brettin T."/>
            <person name="Detter J.C."/>
            <person name="Han C."/>
            <person name="Ali Z."/>
            <person name="Tindall B.J."/>
            <person name="Goker M."/>
            <person name="Bristow J."/>
            <person name="Eisen J.A."/>
            <person name="Markowitz V."/>
            <person name="Hugenholtz P."/>
            <person name="Kyrpides N.C."/>
            <person name="Klenk H.P."/>
        </authorList>
    </citation>
    <scope>NUCLEOTIDE SEQUENCE [LARGE SCALE GENOMIC DNA]</scope>
    <source>
        <strain evidence="3">DSM 44928 / JCM 14897 / NBRC 102108 / NRRL B-24433 / ID139908</strain>
    </source>
</reference>
<proteinExistence type="predicted"/>
<keyword evidence="1" id="KW-0812">Transmembrane</keyword>
<sequence>MSAEAHRAELLRAFRIGPDDLAANRGGRLGGRQLARIRRQEWATAALVLAGLAVLAGILWSVAARPFNAAQLITAGLVAAGLLAAGVAHIRRLRRATAEGEGERESEVACHVGPVKVGLRGRAGWWLSINGQSFHLPVRFWHIGPGLEYRVYVATSANLIVAMEPVVDLTAETLAWERTDDGEFPFAAVYDGQQLRIRVNDFPAEPLYTLIADGREAVDLDDWPAAWSRPKPTPDLLRIAGAEQARRGRVDAIFVADRAYRLCTGETDADQEEFTGGPSRAALDELLGPGREGVRIHWDSARPMHYEVETGESPYVCTVTAYFRGSETAAERVLLQRRSR</sequence>